<evidence type="ECO:0000313" key="2">
    <source>
        <dbReference type="Proteomes" id="UP000887563"/>
    </source>
</evidence>
<keyword evidence="1" id="KW-0472">Membrane</keyword>
<keyword evidence="1" id="KW-0812">Transmembrane</keyword>
<keyword evidence="1" id="KW-1133">Transmembrane helix</keyword>
<accession>A0A914MBN9</accession>
<protein>
    <submittedName>
        <fullName evidence="3">Uncharacterized protein</fullName>
    </submittedName>
</protein>
<feature type="transmembrane region" description="Helical" evidence="1">
    <location>
        <begin position="12"/>
        <end position="38"/>
    </location>
</feature>
<dbReference type="WBParaSite" id="Minc3s01587g24936">
    <property type="protein sequence ID" value="Minc3s01587g24936"/>
    <property type="gene ID" value="Minc3s01587g24936"/>
</dbReference>
<evidence type="ECO:0000256" key="1">
    <source>
        <dbReference type="SAM" id="Phobius"/>
    </source>
</evidence>
<dbReference type="AlphaFoldDB" id="A0A914MBN9"/>
<dbReference type="Proteomes" id="UP000887563">
    <property type="component" value="Unplaced"/>
</dbReference>
<sequence>MHVKESPLIDILFVFVFVITAFCNLSIELTIIILHPILHSQLKKLLRGLPRKFFKIYSAKVYAIEMSPNIKKGPLTMDGSILIIEESELRKKHFEVLKRSWSL</sequence>
<keyword evidence="2" id="KW-1185">Reference proteome</keyword>
<name>A0A914MBN9_MELIC</name>
<reference evidence="3" key="1">
    <citation type="submission" date="2022-11" db="UniProtKB">
        <authorList>
            <consortium name="WormBaseParasite"/>
        </authorList>
    </citation>
    <scope>IDENTIFICATION</scope>
</reference>
<organism evidence="2 3">
    <name type="scientific">Meloidogyne incognita</name>
    <name type="common">Southern root-knot nematode worm</name>
    <name type="synonym">Oxyuris incognita</name>
    <dbReference type="NCBI Taxonomy" id="6306"/>
    <lineage>
        <taxon>Eukaryota</taxon>
        <taxon>Metazoa</taxon>
        <taxon>Ecdysozoa</taxon>
        <taxon>Nematoda</taxon>
        <taxon>Chromadorea</taxon>
        <taxon>Rhabditida</taxon>
        <taxon>Tylenchina</taxon>
        <taxon>Tylenchomorpha</taxon>
        <taxon>Tylenchoidea</taxon>
        <taxon>Meloidogynidae</taxon>
        <taxon>Meloidogyninae</taxon>
        <taxon>Meloidogyne</taxon>
        <taxon>Meloidogyne incognita group</taxon>
    </lineage>
</organism>
<evidence type="ECO:0000313" key="3">
    <source>
        <dbReference type="WBParaSite" id="Minc3s01587g24936"/>
    </source>
</evidence>
<proteinExistence type="predicted"/>